<keyword evidence="2" id="KW-1185">Reference proteome</keyword>
<evidence type="ECO:0000313" key="1">
    <source>
        <dbReference type="EMBL" id="ACI18054.1"/>
    </source>
</evidence>
<evidence type="ECO:0000313" key="2">
    <source>
        <dbReference type="Proteomes" id="UP000001732"/>
    </source>
</evidence>
<gene>
    <name evidence="1" type="ordered locus">COPRO5265_1568</name>
</gene>
<dbReference type="Proteomes" id="UP000001732">
    <property type="component" value="Chromosome"/>
</dbReference>
<sequence>MEVSEVLNVARHCLYLPEGRSTDARYELFETASASTEVQPGVALSRVKNVSDALTSKVIVAFIDSVASQQIESHCAFSTPLSKTIEAMLPEVW</sequence>
<reference evidence="2" key="1">
    <citation type="submission" date="2008-08" db="EMBL/GenBank/DDBJ databases">
        <title>The complete genome sequence of Coprothermobacter proteolyticus strain ATCC 5245 / DSM 5265 / BT.</title>
        <authorList>
            <person name="Dodson R.J."/>
            <person name="Durkin A.S."/>
            <person name="Wu M."/>
            <person name="Eisen J."/>
            <person name="Sutton G."/>
        </authorList>
    </citation>
    <scope>NUCLEOTIDE SEQUENCE [LARGE SCALE GENOMIC DNA]</scope>
    <source>
        <strain evidence="2">ATCC 35245 / DSM 5265 / OCM 4 / BT</strain>
    </source>
</reference>
<dbReference type="EMBL" id="CP001145">
    <property type="protein sequence ID" value="ACI18054.1"/>
    <property type="molecule type" value="Genomic_DNA"/>
</dbReference>
<dbReference type="AlphaFoldDB" id="B5Y6E6"/>
<reference evidence="1 2" key="2">
    <citation type="journal article" date="2014" name="Genome Announc.">
        <title>Complete Genome Sequence of Coprothermobacter proteolyticus DSM 5265.</title>
        <authorList>
            <person name="Alexiev A."/>
            <person name="Coil D.A."/>
            <person name="Badger J.H."/>
            <person name="Enticknap J."/>
            <person name="Ward N."/>
            <person name="Robb F.T."/>
            <person name="Eisen J.A."/>
        </authorList>
    </citation>
    <scope>NUCLEOTIDE SEQUENCE [LARGE SCALE GENOMIC DNA]</scope>
    <source>
        <strain evidence="2">ATCC 35245 / DSM 5265 / OCM 4 / BT</strain>
    </source>
</reference>
<proteinExistence type="predicted"/>
<protein>
    <submittedName>
        <fullName evidence="1">Uncharacterized protein</fullName>
    </submittedName>
</protein>
<accession>B5Y6E6</accession>
<organism evidence="1 2">
    <name type="scientific">Coprothermobacter proteolyticus (strain ATCC 35245 / DSM 5265 / OCM 4 / BT)</name>
    <dbReference type="NCBI Taxonomy" id="309798"/>
    <lineage>
        <taxon>Bacteria</taxon>
        <taxon>Pseudomonadati</taxon>
        <taxon>Coprothermobacterota</taxon>
        <taxon>Coprothermobacteria</taxon>
        <taxon>Coprothermobacterales</taxon>
        <taxon>Coprothermobacteraceae</taxon>
        <taxon>Coprothermobacter</taxon>
    </lineage>
</organism>
<name>B5Y6E6_COPPD</name>